<dbReference type="RefSeq" id="XP_006674834.1">
    <property type="nucleotide sequence ID" value="XM_006674771.1"/>
</dbReference>
<dbReference type="eggNOG" id="ENOG502S85Z">
    <property type="taxonomic scope" value="Eukaryota"/>
</dbReference>
<accession>G3JV01</accession>
<dbReference type="EMBL" id="JH126408">
    <property type="protein sequence ID" value="EGX87677.1"/>
    <property type="molecule type" value="Genomic_DNA"/>
</dbReference>
<dbReference type="PANTHER" id="PTHR35567">
    <property type="entry name" value="MALATE DEHYDROGENASE (AFU_ORTHOLOGUE AFUA_2G13800)"/>
    <property type="match status" value="1"/>
</dbReference>
<dbReference type="InParanoid" id="G3JV01"/>
<dbReference type="InterPro" id="IPR021851">
    <property type="entry name" value="DUF3455"/>
</dbReference>
<dbReference type="Pfam" id="PF11937">
    <property type="entry name" value="DUF3455"/>
    <property type="match status" value="1"/>
</dbReference>
<evidence type="ECO:0000313" key="1">
    <source>
        <dbReference type="EMBL" id="EGX87677.1"/>
    </source>
</evidence>
<dbReference type="VEuPathDB" id="FungiDB:CCM_09638"/>
<gene>
    <name evidence="1" type="ORF">CCM_09638</name>
</gene>
<dbReference type="OMA" id="VKSSPWI"/>
<dbReference type="GeneID" id="18171640"/>
<organism evidence="1 2">
    <name type="scientific">Cordyceps militaris (strain CM01)</name>
    <name type="common">Caterpillar fungus</name>
    <dbReference type="NCBI Taxonomy" id="983644"/>
    <lineage>
        <taxon>Eukaryota</taxon>
        <taxon>Fungi</taxon>
        <taxon>Dikarya</taxon>
        <taxon>Ascomycota</taxon>
        <taxon>Pezizomycotina</taxon>
        <taxon>Sordariomycetes</taxon>
        <taxon>Hypocreomycetidae</taxon>
        <taxon>Hypocreales</taxon>
        <taxon>Cordycipitaceae</taxon>
        <taxon>Cordyceps</taxon>
    </lineage>
</organism>
<dbReference type="AlphaFoldDB" id="G3JV01"/>
<dbReference type="Proteomes" id="UP000001610">
    <property type="component" value="Unassembled WGS sequence"/>
</dbReference>
<keyword evidence="2" id="KW-1185">Reference proteome</keyword>
<protein>
    <submittedName>
        <fullName evidence="1">Malate dehydrogenase</fullName>
    </submittedName>
</protein>
<name>G3JV01_CORMM</name>
<dbReference type="PANTHER" id="PTHR35567:SF3">
    <property type="entry name" value="MALATE DEHYDROGENASE"/>
    <property type="match status" value="1"/>
</dbReference>
<proteinExistence type="predicted"/>
<sequence>MTKTTQPCSQTFCRLFAQQSPLCGTGWPDIIEPRGVSRRAAPMQAPLPDTWTIRPIPPSLPSHNHSWKNYHMLSKSLLLLASLASSVLAAPAACAAPKPATPTLPLTGGAKELTNPPDGLKLLHIALGFGIQNYTCAAAGATPTATGALAVLYDARPLYPKQGPRSLASAAQFAQLPADVLATHPVPLNLDNRLDRADPAHPGASLTEPFLAPPAGLVVDGVNEPLAYIGHHFFTDKGVPAFYLDNGSIFLTSRKDEAVDAPVEASAGPDGTGAVAWLKLSATDAAVGPAKFVYRVLTAGGNSHGCVNGAGGDSTSYTATYWFYG</sequence>
<reference evidence="1 2" key="1">
    <citation type="journal article" date="2011" name="Genome Biol.">
        <title>Genome sequence of the insect pathogenic fungus Cordyceps militaris, a valued traditional Chinese medicine.</title>
        <authorList>
            <person name="Zheng P."/>
            <person name="Xia Y."/>
            <person name="Xiao G."/>
            <person name="Xiong C."/>
            <person name="Hu X."/>
            <person name="Zhang S."/>
            <person name="Zheng H."/>
            <person name="Huang Y."/>
            <person name="Zhou Y."/>
            <person name="Wang S."/>
            <person name="Zhao G.P."/>
            <person name="Liu X."/>
            <person name="St Leger R.J."/>
            <person name="Wang C."/>
        </authorList>
    </citation>
    <scope>NUCLEOTIDE SEQUENCE [LARGE SCALE GENOMIC DNA]</scope>
    <source>
        <strain evidence="1 2">CM01</strain>
    </source>
</reference>
<dbReference type="OrthoDB" id="1859733at2759"/>
<dbReference type="HOGENOM" id="CLU_067863_1_0_1"/>
<dbReference type="KEGG" id="cmt:CCM_09638"/>
<evidence type="ECO:0000313" key="2">
    <source>
        <dbReference type="Proteomes" id="UP000001610"/>
    </source>
</evidence>